<proteinExistence type="predicted"/>
<feature type="transmembrane region" description="Helical" evidence="5">
    <location>
        <begin position="66"/>
        <end position="87"/>
    </location>
</feature>
<feature type="transmembrane region" description="Helical" evidence="5">
    <location>
        <begin position="119"/>
        <end position="138"/>
    </location>
</feature>
<dbReference type="GO" id="GO:0016020">
    <property type="term" value="C:membrane"/>
    <property type="evidence" value="ECO:0007669"/>
    <property type="project" value="UniProtKB-SubCell"/>
</dbReference>
<dbReference type="InterPro" id="IPR050186">
    <property type="entry name" value="TPT_transporter"/>
</dbReference>
<evidence type="ECO:0000256" key="5">
    <source>
        <dbReference type="SAM" id="Phobius"/>
    </source>
</evidence>
<keyword evidence="4 5" id="KW-0472">Membrane</keyword>
<feature type="transmembrane region" description="Helical" evidence="5">
    <location>
        <begin position="179"/>
        <end position="202"/>
    </location>
</feature>
<evidence type="ECO:0000256" key="3">
    <source>
        <dbReference type="ARBA" id="ARBA00022989"/>
    </source>
</evidence>
<dbReference type="PANTHER" id="PTHR11132">
    <property type="entry name" value="SOLUTE CARRIER FAMILY 35"/>
    <property type="match status" value="1"/>
</dbReference>
<comment type="subcellular location">
    <subcellularLocation>
        <location evidence="1">Membrane</location>
        <topology evidence="1">Multi-pass membrane protein</topology>
    </subcellularLocation>
</comment>
<organism evidence="6">
    <name type="scientific">Noctiluca scintillans</name>
    <name type="common">Sea sparkle</name>
    <name type="synonym">Red tide dinoflagellate</name>
    <dbReference type="NCBI Taxonomy" id="2966"/>
    <lineage>
        <taxon>Eukaryota</taxon>
        <taxon>Sar</taxon>
        <taxon>Alveolata</taxon>
        <taxon>Dinophyceae</taxon>
        <taxon>Noctilucales</taxon>
        <taxon>Noctilucaceae</taxon>
        <taxon>Noctiluca</taxon>
    </lineage>
</organism>
<dbReference type="EMBL" id="HBFQ01029367">
    <property type="protein sequence ID" value="CAD8846331.1"/>
    <property type="molecule type" value="Transcribed_RNA"/>
</dbReference>
<dbReference type="AlphaFoldDB" id="A0A7S1F5U1"/>
<reference evidence="6" key="1">
    <citation type="submission" date="2021-01" db="EMBL/GenBank/DDBJ databases">
        <authorList>
            <person name="Corre E."/>
            <person name="Pelletier E."/>
            <person name="Niang G."/>
            <person name="Scheremetjew M."/>
            <person name="Finn R."/>
            <person name="Kale V."/>
            <person name="Holt S."/>
            <person name="Cochrane G."/>
            <person name="Meng A."/>
            <person name="Brown T."/>
            <person name="Cohen L."/>
        </authorList>
    </citation>
    <scope>NUCLEOTIDE SEQUENCE</scope>
</reference>
<evidence type="ECO:0000256" key="1">
    <source>
        <dbReference type="ARBA" id="ARBA00004141"/>
    </source>
</evidence>
<evidence type="ECO:0000313" key="6">
    <source>
        <dbReference type="EMBL" id="CAD8846331.1"/>
    </source>
</evidence>
<sequence>MVGVHMQTWIAMCCFACCSVGMLVFNKMAVSAFPLQCTLVSLQMAFTVVAMLVFFPTLHFGSMRDVLRWSMVAPFFTGMLLTSILSLKHAPMSLLVVFRVLSPLLSLFCERLFPNPLHVSKWMMLSVCAMVAGTTLYARDMSKSDMSGIPWICVNMIIAVADRLIQRVMLAKDQCPVDISLTGITLISNLWGTIFVTLAAAITGEFAMVPSTVAALTSMDKVWIFLSCVVGAGISFCGVWTQKLISATSFLVMVNVNKFAIILAECSHTLSVAMGHKALTPTQIFAALITILAGVGYGKAREACEHVQEPEKKPIMPK</sequence>
<keyword evidence="3 5" id="KW-1133">Transmembrane helix</keyword>
<name>A0A7S1F5U1_NOCSC</name>
<accession>A0A7S1F5U1</accession>
<protein>
    <recommendedName>
        <fullName evidence="7">Sugar phosphate transporter domain-containing protein</fullName>
    </recommendedName>
</protein>
<evidence type="ECO:0000256" key="2">
    <source>
        <dbReference type="ARBA" id="ARBA00022692"/>
    </source>
</evidence>
<feature type="transmembrane region" description="Helical" evidence="5">
    <location>
        <begin position="222"/>
        <end position="241"/>
    </location>
</feature>
<evidence type="ECO:0000256" key="4">
    <source>
        <dbReference type="ARBA" id="ARBA00023136"/>
    </source>
</evidence>
<gene>
    <name evidence="6" type="ORF">NSCI0253_LOCUS20681</name>
</gene>
<feature type="transmembrane region" description="Helical" evidence="5">
    <location>
        <begin position="37"/>
        <end position="60"/>
    </location>
</feature>
<keyword evidence="2 5" id="KW-0812">Transmembrane</keyword>
<evidence type="ECO:0008006" key="7">
    <source>
        <dbReference type="Google" id="ProtNLM"/>
    </source>
</evidence>
<feature type="transmembrane region" description="Helical" evidence="5">
    <location>
        <begin position="6"/>
        <end position="25"/>
    </location>
</feature>